<proteinExistence type="predicted"/>
<feature type="compositionally biased region" description="Basic and acidic residues" evidence="1">
    <location>
        <begin position="455"/>
        <end position="480"/>
    </location>
</feature>
<reference evidence="3 4" key="1">
    <citation type="journal article" date="2020" name="Microorganisms">
        <title>Polyphasic Characterisation of Cedecea colo sp. nov., a New Enteric Bacterium Isolated from the Koala Hindgut.</title>
        <authorList>
            <person name="Boath J.M."/>
            <person name="Dakhal S."/>
            <person name="Van T.T.H."/>
            <person name="Moore R.J."/>
            <person name="Dekiwadia C."/>
            <person name="Macreadie I.G."/>
        </authorList>
    </citation>
    <scope>NUCLEOTIDE SEQUENCE [LARGE SCALE GENOMIC DNA]</scope>
    <source>
        <strain evidence="3 4">ZA</strain>
    </source>
</reference>
<name>A0ABX0VJR1_9ENTR</name>
<dbReference type="EMBL" id="SOYS01000002">
    <property type="protein sequence ID" value="NIY47277.1"/>
    <property type="molecule type" value="Genomic_DNA"/>
</dbReference>
<feature type="compositionally biased region" description="Polar residues" evidence="1">
    <location>
        <begin position="1"/>
        <end position="13"/>
    </location>
</feature>
<comment type="caution">
    <text evidence="3">The sequence shown here is derived from an EMBL/GenBank/DDBJ whole genome shotgun (WGS) entry which is preliminary data.</text>
</comment>
<dbReference type="Pfam" id="PF06381">
    <property type="entry name" value="Phage_portal_3"/>
    <property type="match status" value="1"/>
</dbReference>
<evidence type="ECO:0000313" key="3">
    <source>
        <dbReference type="EMBL" id="NIY47277.1"/>
    </source>
</evidence>
<keyword evidence="4" id="KW-1185">Reference proteome</keyword>
<dbReference type="Proteomes" id="UP000697927">
    <property type="component" value="Unassembled WGS sequence"/>
</dbReference>
<protein>
    <submittedName>
        <fullName evidence="3">DUF1073 domain-containing protein</fullName>
    </submittedName>
</protein>
<accession>A0ABX0VJR1</accession>
<feature type="region of interest" description="Disordered" evidence="1">
    <location>
        <begin position="1"/>
        <end position="20"/>
    </location>
</feature>
<sequence length="503" mass="55679">MAISNTNPLAQSSSKEHSVSELNSGEQFLVNALADAIGRQRMLYAHGPSGNTKRTKLWDEFGYPEQVNFDNYYRAYERNSVAHAAVHKLLDSCWADNPTIIDGEEKDEAEETSEWEASTTKLLSKHWAKLKDADRRNLVGRYSALLMQIKDGREWWQPVDRNIVKALGDKALVKLIPAWEQQIKPGNFDIDTQSDTYGQPVNYNFNEQPVGDDGTYGTVRSVTVHPDRVIILSEGSEDEDMLAGVPLLRAGFNKLLDIEKTSGGSAEGFLKNASRQLGIEFSKDTDINTLIDQAKKEGFDKLGDAMNDKIRRMNSGTDSALVMQAGQASVLSVAAADPTPTWTVAANEFSATIQCPFTILFGQQTGRLASDEDKTEWAKRCNGRRWGFLTDYITRVIERFWTLGIIEPPKNGEVTLAWSDLLAPSEKEKIANMQAMAQVAKDTQQAYGTPSIDENEIRAVGELEPRKESKEPKGADESAKSIDPLTGEPIAKPTETGKPDNTA</sequence>
<feature type="domain" description="Anti-CBASS protein Acb1-like N-terminal" evidence="2">
    <location>
        <begin position="73"/>
        <end position="439"/>
    </location>
</feature>
<feature type="region of interest" description="Disordered" evidence="1">
    <location>
        <begin position="441"/>
        <end position="503"/>
    </location>
</feature>
<evidence type="ECO:0000259" key="2">
    <source>
        <dbReference type="Pfam" id="PF06381"/>
    </source>
</evidence>
<evidence type="ECO:0000256" key="1">
    <source>
        <dbReference type="SAM" id="MobiDB-lite"/>
    </source>
</evidence>
<dbReference type="InterPro" id="IPR024459">
    <property type="entry name" value="Acb1-like_N"/>
</dbReference>
<organism evidence="3 4">
    <name type="scientific">Cedecea colo</name>
    <dbReference type="NCBI Taxonomy" id="2552946"/>
    <lineage>
        <taxon>Bacteria</taxon>
        <taxon>Pseudomonadati</taxon>
        <taxon>Pseudomonadota</taxon>
        <taxon>Gammaproteobacteria</taxon>
        <taxon>Enterobacterales</taxon>
        <taxon>Enterobacteriaceae</taxon>
        <taxon>Cedecea</taxon>
    </lineage>
</organism>
<evidence type="ECO:0000313" key="4">
    <source>
        <dbReference type="Proteomes" id="UP000697927"/>
    </source>
</evidence>
<gene>
    <name evidence="3" type="ORF">E2L00_06945</name>
</gene>